<accession>A0A1G4Z0W1</accession>
<evidence type="ECO:0000256" key="1">
    <source>
        <dbReference type="SAM" id="Phobius"/>
    </source>
</evidence>
<name>A0A1G4Z0W1_9ENTR</name>
<reference evidence="2 3" key="1">
    <citation type="submission" date="2016-10" db="EMBL/GenBank/DDBJ databases">
        <authorList>
            <person name="Varghese N."/>
            <person name="Submissions S."/>
        </authorList>
    </citation>
    <scope>NUCLEOTIDE SEQUENCE [LARGE SCALE GENOMIC DNA]</scope>
    <source>
        <strain evidence="2 3">CGMCC 1.12102</strain>
    </source>
</reference>
<feature type="transmembrane region" description="Helical" evidence="1">
    <location>
        <begin position="114"/>
        <end position="133"/>
    </location>
</feature>
<dbReference type="Proteomes" id="UP000183569">
    <property type="component" value="Unassembled WGS sequence"/>
</dbReference>
<feature type="transmembrane region" description="Helical" evidence="1">
    <location>
        <begin position="7"/>
        <end position="25"/>
    </location>
</feature>
<dbReference type="AlphaFoldDB" id="A0A1G4Z0W1"/>
<dbReference type="RefSeq" id="WP_017459408.1">
    <property type="nucleotide sequence ID" value="NZ_FMUI01000013.1"/>
</dbReference>
<keyword evidence="1" id="KW-0812">Transmembrane</keyword>
<organism evidence="2 3">
    <name type="scientific">Kosakonia sacchari</name>
    <dbReference type="NCBI Taxonomy" id="1158459"/>
    <lineage>
        <taxon>Bacteria</taxon>
        <taxon>Pseudomonadati</taxon>
        <taxon>Pseudomonadota</taxon>
        <taxon>Gammaproteobacteria</taxon>
        <taxon>Enterobacterales</taxon>
        <taxon>Enterobacteriaceae</taxon>
        <taxon>Kosakonia</taxon>
    </lineage>
</organism>
<protein>
    <submittedName>
        <fullName evidence="2">Uncharacterized protein</fullName>
    </submittedName>
</protein>
<evidence type="ECO:0000313" key="2">
    <source>
        <dbReference type="EMBL" id="SCX59292.1"/>
    </source>
</evidence>
<gene>
    <name evidence="2" type="ORF">SAMN02927897_03788</name>
</gene>
<sequence>MNLRNKIFAFWGIMDVLALASYLFFSLQGGNVPFYSDISGFYTNYSQLGVNGLMGVIIQTMFFINIALIISLVFSAWSFFVKKDIHTIFFIVQEIARVLSLKCSVALIPLFMHFAGFTAAWGAMLLFVLSEVLKIASVVWAKRQGNPQTAPAVSR</sequence>
<comment type="caution">
    <text evidence="2">The sequence shown here is derived from an EMBL/GenBank/DDBJ whole genome shotgun (WGS) entry which is preliminary data.</text>
</comment>
<evidence type="ECO:0000313" key="3">
    <source>
        <dbReference type="Proteomes" id="UP000183569"/>
    </source>
</evidence>
<dbReference type="GeneID" id="23843270"/>
<dbReference type="EMBL" id="FMUI01000013">
    <property type="protein sequence ID" value="SCX59292.1"/>
    <property type="molecule type" value="Genomic_DNA"/>
</dbReference>
<feature type="transmembrane region" description="Helical" evidence="1">
    <location>
        <begin position="56"/>
        <end position="81"/>
    </location>
</feature>
<proteinExistence type="predicted"/>
<keyword evidence="1" id="KW-0472">Membrane</keyword>
<keyword evidence="1" id="KW-1133">Transmembrane helix</keyword>